<evidence type="ECO:0000256" key="2">
    <source>
        <dbReference type="ARBA" id="ARBA00004613"/>
    </source>
</evidence>
<feature type="active site" description="Charge relay system" evidence="8">
    <location>
        <position position="237"/>
    </location>
</feature>
<dbReference type="PRINTS" id="PR00821">
    <property type="entry name" value="TAGLIPASE"/>
</dbReference>
<dbReference type="PANTHER" id="PTHR11610">
    <property type="entry name" value="LIPASE"/>
    <property type="match status" value="1"/>
</dbReference>
<dbReference type="InterPro" id="IPR016272">
    <property type="entry name" value="Lipase_LIPH"/>
</dbReference>
<evidence type="ECO:0000256" key="11">
    <source>
        <dbReference type="SAM" id="SignalP"/>
    </source>
</evidence>
<dbReference type="PRINTS" id="PR00823">
    <property type="entry name" value="PANCLIPASE"/>
</dbReference>
<evidence type="ECO:0000256" key="6">
    <source>
        <dbReference type="ARBA" id="ARBA00022801"/>
    </source>
</evidence>
<accession>A0AAJ7BIA6</accession>
<keyword evidence="7" id="KW-1015">Disulfide bond</keyword>
<name>A0AAJ7BIA6_CEPCN</name>
<evidence type="ECO:0000256" key="10">
    <source>
        <dbReference type="RuleBase" id="RU004262"/>
    </source>
</evidence>
<keyword evidence="9" id="KW-0106">Calcium</keyword>
<dbReference type="GO" id="GO:0005615">
    <property type="term" value="C:extracellular space"/>
    <property type="evidence" value="ECO:0007669"/>
    <property type="project" value="TreeGrafter"/>
</dbReference>
<organism evidence="13 14">
    <name type="scientific">Cephus cinctus</name>
    <name type="common">Wheat stem sawfly</name>
    <dbReference type="NCBI Taxonomy" id="211228"/>
    <lineage>
        <taxon>Eukaryota</taxon>
        <taxon>Metazoa</taxon>
        <taxon>Ecdysozoa</taxon>
        <taxon>Arthropoda</taxon>
        <taxon>Hexapoda</taxon>
        <taxon>Insecta</taxon>
        <taxon>Pterygota</taxon>
        <taxon>Neoptera</taxon>
        <taxon>Endopterygota</taxon>
        <taxon>Hymenoptera</taxon>
        <taxon>Cephoidea</taxon>
        <taxon>Cephidae</taxon>
        <taxon>Cephus</taxon>
    </lineage>
</organism>
<keyword evidence="5" id="KW-0964">Secreted</keyword>
<dbReference type="PIRSF" id="PIRSF000865">
    <property type="entry name" value="Lipoprotein_lipase_LIPH"/>
    <property type="match status" value="1"/>
</dbReference>
<feature type="chain" id="PRO_5042603997" description="phospholipase A1" evidence="11">
    <location>
        <begin position="19"/>
        <end position="536"/>
    </location>
</feature>
<evidence type="ECO:0000259" key="12">
    <source>
        <dbReference type="Pfam" id="PF00151"/>
    </source>
</evidence>
<dbReference type="GeneID" id="107263721"/>
<reference evidence="14" key="1">
    <citation type="submission" date="2025-08" db="UniProtKB">
        <authorList>
            <consortium name="RefSeq"/>
        </authorList>
    </citation>
    <scope>IDENTIFICATION</scope>
</reference>
<feature type="active site" description="Charge relay system" evidence="8">
    <location>
        <position position="324"/>
    </location>
</feature>
<dbReference type="AlphaFoldDB" id="A0AAJ7BIA6"/>
<dbReference type="KEGG" id="ccin:107263721"/>
<dbReference type="InterPro" id="IPR029058">
    <property type="entry name" value="AB_hydrolase_fold"/>
</dbReference>
<keyword evidence="13" id="KW-1185">Reference proteome</keyword>
<keyword evidence="11" id="KW-0732">Signal</keyword>
<keyword evidence="9" id="KW-0479">Metal-binding</keyword>
<dbReference type="InterPro" id="IPR033906">
    <property type="entry name" value="Lipase_N"/>
</dbReference>
<comment type="subcellular location">
    <subcellularLocation>
        <location evidence="2">Secreted</location>
    </subcellularLocation>
</comment>
<evidence type="ECO:0000256" key="1">
    <source>
        <dbReference type="ARBA" id="ARBA00000111"/>
    </source>
</evidence>
<dbReference type="Proteomes" id="UP000694920">
    <property type="component" value="Unplaced"/>
</dbReference>
<comment type="catalytic activity">
    <reaction evidence="1">
        <text>a 1,2-diacyl-sn-glycero-3-phosphocholine + H2O = a 2-acyl-sn-glycero-3-phosphocholine + a fatty acid + H(+)</text>
        <dbReference type="Rhea" id="RHEA:18689"/>
        <dbReference type="ChEBI" id="CHEBI:15377"/>
        <dbReference type="ChEBI" id="CHEBI:15378"/>
        <dbReference type="ChEBI" id="CHEBI:28868"/>
        <dbReference type="ChEBI" id="CHEBI:57643"/>
        <dbReference type="ChEBI" id="CHEBI:57875"/>
        <dbReference type="EC" id="3.1.1.32"/>
    </reaction>
</comment>
<dbReference type="PANTHER" id="PTHR11610:SF185">
    <property type="entry name" value="LD47264P"/>
    <property type="match status" value="1"/>
</dbReference>
<keyword evidence="6" id="KW-0378">Hydrolase</keyword>
<feature type="signal peptide" evidence="11">
    <location>
        <begin position="1"/>
        <end position="18"/>
    </location>
</feature>
<proteinExistence type="inferred from homology"/>
<dbReference type="InterPro" id="IPR002331">
    <property type="entry name" value="Lipase_panc"/>
</dbReference>
<evidence type="ECO:0000256" key="4">
    <source>
        <dbReference type="ARBA" id="ARBA00013179"/>
    </source>
</evidence>
<dbReference type="CDD" id="cd00707">
    <property type="entry name" value="Pancreat_lipase_like"/>
    <property type="match status" value="1"/>
</dbReference>
<evidence type="ECO:0000313" key="13">
    <source>
        <dbReference type="Proteomes" id="UP000694920"/>
    </source>
</evidence>
<feature type="domain" description="Lipase" evidence="12">
    <location>
        <begin position="61"/>
        <end position="391"/>
    </location>
</feature>
<dbReference type="Gene3D" id="2.60.60.20">
    <property type="entry name" value="PLAT/LH2 domain"/>
    <property type="match status" value="1"/>
</dbReference>
<evidence type="ECO:0000256" key="9">
    <source>
        <dbReference type="PIRSR" id="PIRSR000865-2"/>
    </source>
</evidence>
<dbReference type="Gene3D" id="3.40.50.1820">
    <property type="entry name" value="alpha/beta hydrolase"/>
    <property type="match status" value="1"/>
</dbReference>
<dbReference type="GO" id="GO:0046872">
    <property type="term" value="F:metal ion binding"/>
    <property type="evidence" value="ECO:0007669"/>
    <property type="project" value="UniProtKB-KW"/>
</dbReference>
<dbReference type="EC" id="3.1.1.32" evidence="4"/>
<evidence type="ECO:0000256" key="3">
    <source>
        <dbReference type="ARBA" id="ARBA00010701"/>
    </source>
</evidence>
<evidence type="ECO:0000256" key="7">
    <source>
        <dbReference type="ARBA" id="ARBA00023157"/>
    </source>
</evidence>
<dbReference type="GO" id="GO:0016042">
    <property type="term" value="P:lipid catabolic process"/>
    <property type="evidence" value="ECO:0007669"/>
    <property type="project" value="TreeGrafter"/>
</dbReference>
<dbReference type="FunFam" id="3.40.50.1820:FF:000033">
    <property type="entry name" value="Pancreatic triacylglycerol lipase"/>
    <property type="match status" value="1"/>
</dbReference>
<feature type="binding site" evidence="9">
    <location>
        <position position="251"/>
    </location>
    <ligand>
        <name>Ca(2+)</name>
        <dbReference type="ChEBI" id="CHEBI:29108"/>
    </ligand>
</feature>
<dbReference type="GO" id="GO:0004806">
    <property type="term" value="F:triacylglycerol lipase activity"/>
    <property type="evidence" value="ECO:0007669"/>
    <property type="project" value="InterPro"/>
</dbReference>
<dbReference type="SUPFAM" id="SSF53474">
    <property type="entry name" value="alpha/beta-Hydrolases"/>
    <property type="match status" value="1"/>
</dbReference>
<dbReference type="InterPro" id="IPR000734">
    <property type="entry name" value="TAG_lipase"/>
</dbReference>
<evidence type="ECO:0000256" key="8">
    <source>
        <dbReference type="PIRSR" id="PIRSR000865-1"/>
    </source>
</evidence>
<comment type="similarity">
    <text evidence="3 10">Belongs to the AB hydrolase superfamily. Lipase family.</text>
</comment>
<gene>
    <name evidence="14" type="primary">LOC107263721</name>
</gene>
<dbReference type="Pfam" id="PF00151">
    <property type="entry name" value="Lipase"/>
    <property type="match status" value="1"/>
</dbReference>
<evidence type="ECO:0000256" key="5">
    <source>
        <dbReference type="ARBA" id="ARBA00022525"/>
    </source>
</evidence>
<feature type="binding site" evidence="9">
    <location>
        <position position="256"/>
    </location>
    <ligand>
        <name>Ca(2+)</name>
        <dbReference type="ChEBI" id="CHEBI:29108"/>
    </ligand>
</feature>
<dbReference type="InterPro" id="IPR013818">
    <property type="entry name" value="Lipase"/>
</dbReference>
<feature type="binding site" evidence="9">
    <location>
        <position position="253"/>
    </location>
    <ligand>
        <name>Ca(2+)</name>
        <dbReference type="ChEBI" id="CHEBI:29108"/>
    </ligand>
</feature>
<protein>
    <recommendedName>
        <fullName evidence="4">phospholipase A1</fullName>
        <ecNumber evidence="4">3.1.1.32</ecNumber>
    </recommendedName>
</protein>
<evidence type="ECO:0000313" key="14">
    <source>
        <dbReference type="RefSeq" id="XP_015586710.1"/>
    </source>
</evidence>
<dbReference type="RefSeq" id="XP_015586710.1">
    <property type="nucleotide sequence ID" value="XM_015731224.2"/>
</dbReference>
<dbReference type="GO" id="GO:0008970">
    <property type="term" value="F:phospholipase A1 activity"/>
    <property type="evidence" value="ECO:0007669"/>
    <property type="project" value="UniProtKB-EC"/>
</dbReference>
<feature type="active site" description="Nucleophile" evidence="8">
    <location>
        <position position="209"/>
    </location>
</feature>
<sequence>MFLNETLLMLMYTTNIMATLKNDTSSNVSKGNTGQYNLTMLPPDEKDKKFSAKDDGEIWRCYQPYGCFFIGPPWSEENRPVLFPDRPDSIHPRYVLYTRNHTESSDIVEIDQFDIIHQSNFRKHKTLYFIIHGYLDNGDKTWVLRTMRELLIRDDANVLIVNWIGGAGPPYTQAVANTRLVGAMTARLAAKLIETGEVQAHKIHCIGHSLGAHTCGYTGHTLKTSYGYTMGRITGLDPAEPHFSNTSPMVRLDPSDAHFVTAIHTDCNPFISGGLGITQPVAHIDFYPNGGRNQPGCNEGVLNSITLERGSFFKGIKRFLGCNHVRSYEYFIESINTACPFLAVPCSSWDRFQQGHCFDCKNQYCPRFGFDAHPGNHHASTYLMTGSQKPFCKAHYRVTINISKTDESLDHGGEVGMFMMRVIGASNKKTERISLSETSRYYEPGSTHTIVLPGDVVGKPESVELSWEYQTSVFNPLTWRLLHKPRVYIDSVTVDNLETSQGITVCPDESKTLLANEPKILQADNCHPTDVNFVST</sequence>